<feature type="chain" id="PRO_5016673801" evidence="1">
    <location>
        <begin position="20"/>
        <end position="340"/>
    </location>
</feature>
<dbReference type="Proteomes" id="UP000254893">
    <property type="component" value="Unassembled WGS sequence"/>
</dbReference>
<dbReference type="RefSeq" id="WP_115170963.1">
    <property type="nucleotide sequence ID" value="NZ_UGYW01000002.1"/>
</dbReference>
<proteinExistence type="predicted"/>
<dbReference type="PROSITE" id="PS51257">
    <property type="entry name" value="PROKAR_LIPOPROTEIN"/>
    <property type="match status" value="1"/>
</dbReference>
<evidence type="ECO:0000313" key="2">
    <source>
        <dbReference type="EMBL" id="SUJ24346.1"/>
    </source>
</evidence>
<organism evidence="2 3">
    <name type="scientific">Sphingobacterium spiritivorum</name>
    <name type="common">Flavobacterium spiritivorum</name>
    <dbReference type="NCBI Taxonomy" id="258"/>
    <lineage>
        <taxon>Bacteria</taxon>
        <taxon>Pseudomonadati</taxon>
        <taxon>Bacteroidota</taxon>
        <taxon>Sphingobacteriia</taxon>
        <taxon>Sphingobacteriales</taxon>
        <taxon>Sphingobacteriaceae</taxon>
        <taxon>Sphingobacterium</taxon>
    </lineage>
</organism>
<dbReference type="EMBL" id="UGYW01000002">
    <property type="protein sequence ID" value="SUJ24346.1"/>
    <property type="molecule type" value="Genomic_DNA"/>
</dbReference>
<sequence>MKKILIFLFCLYSLGNLFTGCTKWTDQEALVVQSLDADSNSLGPNYKKYLEKLRVYKQSAHPQAIGLFNAKNWKTDATQQSTFLYSLPDSLDMICLLNQDSLMSSGQKADMSATQATKGTKMLMSFDLMRMNNRLKGRLPASPSKDEITTSINAYVDSMLNIYQQNKYNGIYIRYEDLYCFNCKEILSDIDLVSGLITRIAAANFSKKILFQFKGTDAVYLKDEAASRIDYFVLNSLNVKSTSYYEYDGFLEFFTKIKDFNPSKFILLASFEGDRWKMGGDEFPVGNSTFIGTSEALARWNVAGGKKGGLGIYYIEQDYKNNPPFKYSRNALQILNPAIK</sequence>
<dbReference type="Gene3D" id="3.20.20.80">
    <property type="entry name" value="Glycosidases"/>
    <property type="match status" value="1"/>
</dbReference>
<evidence type="ECO:0000313" key="3">
    <source>
        <dbReference type="Proteomes" id="UP000254893"/>
    </source>
</evidence>
<evidence type="ECO:0000256" key="1">
    <source>
        <dbReference type="SAM" id="SignalP"/>
    </source>
</evidence>
<protein>
    <submittedName>
        <fullName evidence="2">Uncharacterized protein</fullName>
    </submittedName>
</protein>
<dbReference type="SUPFAM" id="SSF51445">
    <property type="entry name" value="(Trans)glycosidases"/>
    <property type="match status" value="1"/>
</dbReference>
<dbReference type="InterPro" id="IPR017853">
    <property type="entry name" value="GH"/>
</dbReference>
<reference evidence="2 3" key="1">
    <citation type="submission" date="2018-06" db="EMBL/GenBank/DDBJ databases">
        <authorList>
            <consortium name="Pathogen Informatics"/>
            <person name="Doyle S."/>
        </authorList>
    </citation>
    <scope>NUCLEOTIDE SEQUENCE [LARGE SCALE GENOMIC DNA]</scope>
    <source>
        <strain evidence="2 3">NCTC11388</strain>
    </source>
</reference>
<gene>
    <name evidence="2" type="ORF">NCTC11388_03497</name>
</gene>
<keyword evidence="1" id="KW-0732">Signal</keyword>
<feature type="signal peptide" evidence="1">
    <location>
        <begin position="1"/>
        <end position="19"/>
    </location>
</feature>
<dbReference type="AlphaFoldDB" id="A0A380CQC3"/>
<accession>A0A380CQC3</accession>
<name>A0A380CQC3_SPHSI</name>
<dbReference type="Pfam" id="PF16141">
    <property type="entry name" value="GH18_BT1044-like"/>
    <property type="match status" value="1"/>
</dbReference>
<dbReference type="InterPro" id="IPR032320">
    <property type="entry name" value="GH18_BT1044-like"/>
</dbReference>